<feature type="region of interest" description="Disordered" evidence="1">
    <location>
        <begin position="1"/>
        <end position="35"/>
    </location>
</feature>
<dbReference type="AlphaFoldDB" id="A0AAW2VUQ1"/>
<proteinExistence type="predicted"/>
<evidence type="ECO:0000313" key="2">
    <source>
        <dbReference type="EMBL" id="KAL0433272.1"/>
    </source>
</evidence>
<reference evidence="2" key="2">
    <citation type="journal article" date="2024" name="Plant">
        <title>Genomic evolution and insights into agronomic trait innovations of Sesamum species.</title>
        <authorList>
            <person name="Miao H."/>
            <person name="Wang L."/>
            <person name="Qu L."/>
            <person name="Liu H."/>
            <person name="Sun Y."/>
            <person name="Le M."/>
            <person name="Wang Q."/>
            <person name="Wei S."/>
            <person name="Zheng Y."/>
            <person name="Lin W."/>
            <person name="Duan Y."/>
            <person name="Cao H."/>
            <person name="Xiong S."/>
            <person name="Wang X."/>
            <person name="Wei L."/>
            <person name="Li C."/>
            <person name="Ma Q."/>
            <person name="Ju M."/>
            <person name="Zhao R."/>
            <person name="Li G."/>
            <person name="Mu C."/>
            <person name="Tian Q."/>
            <person name="Mei H."/>
            <person name="Zhang T."/>
            <person name="Gao T."/>
            <person name="Zhang H."/>
        </authorList>
    </citation>
    <scope>NUCLEOTIDE SEQUENCE</scope>
    <source>
        <strain evidence="2">KEN1</strain>
    </source>
</reference>
<comment type="caution">
    <text evidence="2">The sequence shown here is derived from an EMBL/GenBank/DDBJ whole genome shotgun (WGS) entry which is preliminary data.</text>
</comment>
<reference evidence="2" key="1">
    <citation type="submission" date="2020-06" db="EMBL/GenBank/DDBJ databases">
        <authorList>
            <person name="Li T."/>
            <person name="Hu X."/>
            <person name="Zhang T."/>
            <person name="Song X."/>
            <person name="Zhang H."/>
            <person name="Dai N."/>
            <person name="Sheng W."/>
            <person name="Hou X."/>
            <person name="Wei L."/>
        </authorList>
    </citation>
    <scope>NUCLEOTIDE SEQUENCE</scope>
    <source>
        <strain evidence="2">KEN1</strain>
        <tissue evidence="2">Leaf</tissue>
    </source>
</reference>
<dbReference type="EMBL" id="JACGWN010000009">
    <property type="protein sequence ID" value="KAL0433272.1"/>
    <property type="molecule type" value="Genomic_DNA"/>
</dbReference>
<accession>A0AAW2VUQ1</accession>
<organism evidence="2">
    <name type="scientific">Sesamum latifolium</name>
    <dbReference type="NCBI Taxonomy" id="2727402"/>
    <lineage>
        <taxon>Eukaryota</taxon>
        <taxon>Viridiplantae</taxon>
        <taxon>Streptophyta</taxon>
        <taxon>Embryophyta</taxon>
        <taxon>Tracheophyta</taxon>
        <taxon>Spermatophyta</taxon>
        <taxon>Magnoliopsida</taxon>
        <taxon>eudicotyledons</taxon>
        <taxon>Gunneridae</taxon>
        <taxon>Pentapetalae</taxon>
        <taxon>asterids</taxon>
        <taxon>lamiids</taxon>
        <taxon>Lamiales</taxon>
        <taxon>Pedaliaceae</taxon>
        <taxon>Sesamum</taxon>
    </lineage>
</organism>
<evidence type="ECO:0000256" key="1">
    <source>
        <dbReference type="SAM" id="MobiDB-lite"/>
    </source>
</evidence>
<gene>
    <name evidence="2" type="ORF">Slati_2661500</name>
</gene>
<sequence length="112" mass="11768">MEPPTATLAQAASLPRVVGPMADPPRRSTSSDTSAEEIYPALLGAIQQIVSTAVREQVLPALAPVRIATPFGCGSSRRGTWRSCPCPALRPSGGQTSTHRFLKNFLPTGSPV</sequence>
<protein>
    <submittedName>
        <fullName evidence="2">Uncharacterized protein</fullName>
    </submittedName>
</protein>
<name>A0AAW2VUQ1_9LAMI</name>
<feature type="region of interest" description="Disordered" evidence="1">
    <location>
        <begin position="88"/>
        <end position="112"/>
    </location>
</feature>